<dbReference type="AlphaFoldDB" id="A0A5J4N5M0"/>
<sequence length="85" mass="9856">MYLRQPRAAVDHAASKVNIPDPWPYRLSRALGWLGNGSVFFFSLFVPKALVLYWLTSTVHQLCTHLLIMHPAVRRSLNIWLRPNE</sequence>
<dbReference type="Proteomes" id="UP000324629">
    <property type="component" value="Unassembled WGS sequence"/>
</dbReference>
<protein>
    <submittedName>
        <fullName evidence="2">Uncharacterized protein</fullName>
    </submittedName>
</protein>
<accession>A0A5J4N5M0</accession>
<feature type="transmembrane region" description="Helical" evidence="1">
    <location>
        <begin position="30"/>
        <end position="55"/>
    </location>
</feature>
<gene>
    <name evidence="2" type="ORF">DEA37_0002884</name>
</gene>
<reference evidence="2 3" key="1">
    <citation type="journal article" date="2019" name="Gigascience">
        <title>Whole-genome sequence of the oriental lung fluke Paragonimus westermani.</title>
        <authorList>
            <person name="Oey H."/>
            <person name="Zakrzewski M."/>
            <person name="Narain K."/>
            <person name="Devi K.R."/>
            <person name="Agatsuma T."/>
            <person name="Nawaratna S."/>
            <person name="Gobert G.N."/>
            <person name="Jones M.K."/>
            <person name="Ragan M.A."/>
            <person name="McManus D.P."/>
            <person name="Krause L."/>
        </authorList>
    </citation>
    <scope>NUCLEOTIDE SEQUENCE [LARGE SCALE GENOMIC DNA]</scope>
    <source>
        <strain evidence="2 3">IND2009</strain>
    </source>
</reference>
<proteinExistence type="predicted"/>
<evidence type="ECO:0000256" key="1">
    <source>
        <dbReference type="SAM" id="Phobius"/>
    </source>
</evidence>
<keyword evidence="1" id="KW-0472">Membrane</keyword>
<comment type="caution">
    <text evidence="2">The sequence shown here is derived from an EMBL/GenBank/DDBJ whole genome shotgun (WGS) entry which is preliminary data.</text>
</comment>
<keyword evidence="1" id="KW-1133">Transmembrane helix</keyword>
<evidence type="ECO:0000313" key="3">
    <source>
        <dbReference type="Proteomes" id="UP000324629"/>
    </source>
</evidence>
<organism evidence="2 3">
    <name type="scientific">Paragonimus westermani</name>
    <dbReference type="NCBI Taxonomy" id="34504"/>
    <lineage>
        <taxon>Eukaryota</taxon>
        <taxon>Metazoa</taxon>
        <taxon>Spiralia</taxon>
        <taxon>Lophotrochozoa</taxon>
        <taxon>Platyhelminthes</taxon>
        <taxon>Trematoda</taxon>
        <taxon>Digenea</taxon>
        <taxon>Plagiorchiida</taxon>
        <taxon>Troglotremata</taxon>
        <taxon>Troglotrematidae</taxon>
        <taxon>Paragonimus</taxon>
    </lineage>
</organism>
<dbReference type="EMBL" id="QNGE01008213">
    <property type="protein sequence ID" value="KAA3670813.1"/>
    <property type="molecule type" value="Genomic_DNA"/>
</dbReference>
<evidence type="ECO:0000313" key="2">
    <source>
        <dbReference type="EMBL" id="KAA3670813.1"/>
    </source>
</evidence>
<feature type="non-terminal residue" evidence="2">
    <location>
        <position position="85"/>
    </location>
</feature>
<name>A0A5J4N5M0_9TREM</name>
<keyword evidence="3" id="KW-1185">Reference proteome</keyword>
<keyword evidence="1" id="KW-0812">Transmembrane</keyword>